<dbReference type="Proteomes" id="UP001596547">
    <property type="component" value="Unassembled WGS sequence"/>
</dbReference>
<evidence type="ECO:0000313" key="7">
    <source>
        <dbReference type="Proteomes" id="UP001596547"/>
    </source>
</evidence>
<dbReference type="GO" id="GO:0046872">
    <property type="term" value="F:metal ion binding"/>
    <property type="evidence" value="ECO:0007669"/>
    <property type="project" value="UniProtKB-KW"/>
</dbReference>
<accession>A0ABD6AEN9</accession>
<dbReference type="InterPro" id="IPR000917">
    <property type="entry name" value="Sulfatase_N"/>
</dbReference>
<dbReference type="SUPFAM" id="SSF53649">
    <property type="entry name" value="Alkaline phosphatase-like"/>
    <property type="match status" value="1"/>
</dbReference>
<organism evidence="6 7">
    <name type="scientific">Halomarina halobia</name>
    <dbReference type="NCBI Taxonomy" id="3033386"/>
    <lineage>
        <taxon>Archaea</taxon>
        <taxon>Methanobacteriati</taxon>
        <taxon>Methanobacteriota</taxon>
        <taxon>Stenosarchaea group</taxon>
        <taxon>Halobacteria</taxon>
        <taxon>Halobacteriales</taxon>
        <taxon>Natronomonadaceae</taxon>
        <taxon>Halomarina</taxon>
    </lineage>
</organism>
<dbReference type="AlphaFoldDB" id="A0ABD6AEN9"/>
<dbReference type="PROSITE" id="PS00523">
    <property type="entry name" value="SULFATASE_1"/>
    <property type="match status" value="1"/>
</dbReference>
<evidence type="ECO:0000256" key="1">
    <source>
        <dbReference type="ARBA" id="ARBA00008779"/>
    </source>
</evidence>
<evidence type="ECO:0000313" key="6">
    <source>
        <dbReference type="EMBL" id="MFC7318283.1"/>
    </source>
</evidence>
<comment type="caution">
    <text evidence="6">The sequence shown here is derived from an EMBL/GenBank/DDBJ whole genome shotgun (WGS) entry which is preliminary data.</text>
</comment>
<dbReference type="InterPro" id="IPR017850">
    <property type="entry name" value="Alkaline_phosphatase_core_sf"/>
</dbReference>
<keyword evidence="3" id="KW-0378">Hydrolase</keyword>
<evidence type="ECO:0000259" key="4">
    <source>
        <dbReference type="Pfam" id="PF00884"/>
    </source>
</evidence>
<dbReference type="InterPro" id="IPR024607">
    <property type="entry name" value="Sulfatase_CS"/>
</dbReference>
<dbReference type="PANTHER" id="PTHR45953">
    <property type="entry name" value="IDURONATE 2-SULFATASE"/>
    <property type="match status" value="1"/>
</dbReference>
<dbReference type="EMBL" id="JBHTBF010000003">
    <property type="protein sequence ID" value="MFC7318283.1"/>
    <property type="molecule type" value="Genomic_DNA"/>
</dbReference>
<reference evidence="6 7" key="1">
    <citation type="journal article" date="2019" name="Int. J. Syst. Evol. Microbiol.">
        <title>The Global Catalogue of Microorganisms (GCM) 10K type strain sequencing project: providing services to taxonomists for standard genome sequencing and annotation.</title>
        <authorList>
            <consortium name="The Broad Institute Genomics Platform"/>
            <consortium name="The Broad Institute Genome Sequencing Center for Infectious Disease"/>
            <person name="Wu L."/>
            <person name="Ma J."/>
        </authorList>
    </citation>
    <scope>NUCLEOTIDE SEQUENCE [LARGE SCALE GENOMIC DNA]</scope>
    <source>
        <strain evidence="6 7">PSR21</strain>
    </source>
</reference>
<dbReference type="Gene3D" id="3.40.720.10">
    <property type="entry name" value="Alkaline Phosphatase, subunit A"/>
    <property type="match status" value="1"/>
</dbReference>
<keyword evidence="7" id="KW-1185">Reference proteome</keyword>
<proteinExistence type="inferred from homology"/>
<feature type="domain" description="Sulfatase N-terminal" evidence="4">
    <location>
        <begin position="4"/>
        <end position="362"/>
    </location>
</feature>
<dbReference type="Pfam" id="PF16347">
    <property type="entry name" value="SGSH_C"/>
    <property type="match status" value="1"/>
</dbReference>
<dbReference type="InterPro" id="IPR032506">
    <property type="entry name" value="SGSH_C"/>
</dbReference>
<dbReference type="PANTHER" id="PTHR45953:SF1">
    <property type="entry name" value="IDURONATE 2-SULFATASE"/>
    <property type="match status" value="1"/>
</dbReference>
<keyword evidence="2" id="KW-0479">Metal-binding</keyword>
<sequence length="512" mass="58127">MSRPNIVVLFTDQQQAGTVHPNSPCRTPILDEFSESGTRFDRCYSPNPICSPSRASFMTGVLPHVHGMINVTHGVEPYGAQFRSDLDTWSGQLAEAGYTNGYFGKWHVERTGELEAFGFDRYSIRRSAEFESTFHDYRASLDLPPVPNRSRSGVVDPVVVEDEGYDDYLLSGHIDEPVEGMSDHFVYSQGLDFIRDAARDGGPFSAVISTYAPHDPYLAPTEFREQYDIDEIEKPANFHDTLKDKPRIYGRQRDIWEDLSWEEYAEAIASYYGYCSFIDLQVGRVIEVLRETGELDDTIIVYTSDHGDYLGAHGMFLKGVAPFEEAYRVPCLIRTPTEYPDGVVRDDIVQLQDLAPTIVNIATGEDFPPTSRIGPENPHARGGENVAALDEEPSFTATSLVPFLRDERPANHRQEAFAEFHGQDFAWTQRVYWRNDLKYVFNTFAEDELYDLAADPNELLNVVDDAEYEEMKKALSERMWQIARETGDYQISELHYGMHRFAPVGPNGRGDR</sequence>
<feature type="domain" description="N-sulphoglucosamine sulphohydrolase C-terminal" evidence="5">
    <location>
        <begin position="389"/>
        <end position="483"/>
    </location>
</feature>
<dbReference type="RefSeq" id="WP_276305926.1">
    <property type="nucleotide sequence ID" value="NZ_CP119993.1"/>
</dbReference>
<evidence type="ECO:0000256" key="2">
    <source>
        <dbReference type="ARBA" id="ARBA00022723"/>
    </source>
</evidence>
<comment type="similarity">
    <text evidence="1">Belongs to the sulfatase family.</text>
</comment>
<dbReference type="GO" id="GO:0016787">
    <property type="term" value="F:hydrolase activity"/>
    <property type="evidence" value="ECO:0007669"/>
    <property type="project" value="UniProtKB-KW"/>
</dbReference>
<evidence type="ECO:0000256" key="3">
    <source>
        <dbReference type="ARBA" id="ARBA00022801"/>
    </source>
</evidence>
<gene>
    <name evidence="6" type="ORF">ACFQPE_15990</name>
</gene>
<evidence type="ECO:0000259" key="5">
    <source>
        <dbReference type="Pfam" id="PF16347"/>
    </source>
</evidence>
<dbReference type="GeneID" id="79317544"/>
<protein>
    <submittedName>
        <fullName evidence="6">Sulfatase-like hydrolase/transferase</fullName>
    </submittedName>
</protein>
<name>A0ABD6AEN9_9EURY</name>
<dbReference type="Pfam" id="PF00884">
    <property type="entry name" value="Sulfatase"/>
    <property type="match status" value="1"/>
</dbReference>